<dbReference type="SUPFAM" id="SSF55486">
    <property type="entry name" value="Metalloproteases ('zincins'), catalytic domain"/>
    <property type="match status" value="1"/>
</dbReference>
<evidence type="ECO:0000256" key="5">
    <source>
        <dbReference type="ARBA" id="ARBA00022723"/>
    </source>
</evidence>
<dbReference type="InterPro" id="IPR027268">
    <property type="entry name" value="Peptidase_M4/M1_CTD_sf"/>
</dbReference>
<evidence type="ECO:0000256" key="3">
    <source>
        <dbReference type="ARBA" id="ARBA00022525"/>
    </source>
</evidence>
<name>V2XAQ1_MONRO</name>
<evidence type="ECO:0000256" key="9">
    <source>
        <dbReference type="ARBA" id="ARBA00023145"/>
    </source>
</evidence>
<feature type="binding site" evidence="11">
    <location>
        <position position="393"/>
    </location>
    <ligand>
        <name>Zn(2+)</name>
        <dbReference type="ChEBI" id="CHEBI:29105"/>
        <note>catalytic</note>
    </ligand>
</feature>
<comment type="caution">
    <text evidence="13">The sequence shown here is derived from an EMBL/GenBank/DDBJ whole genome shotgun (WGS) entry which is preliminary data.</text>
</comment>
<comment type="subcellular location">
    <subcellularLocation>
        <location evidence="1 12">Secreted</location>
    </subcellularLocation>
</comment>
<dbReference type="Gene3D" id="3.10.170.10">
    <property type="match status" value="1"/>
</dbReference>
<dbReference type="GO" id="GO:0008270">
    <property type="term" value="F:zinc ion binding"/>
    <property type="evidence" value="ECO:0007669"/>
    <property type="project" value="InterPro"/>
</dbReference>
<keyword evidence="9 12" id="KW-0865">Zymogen</keyword>
<feature type="binding site" evidence="11">
    <location>
        <position position="221"/>
    </location>
    <ligand>
        <name>Zn(2+)</name>
        <dbReference type="ChEBI" id="CHEBI:29105"/>
        <note>catalytic</note>
    </ligand>
</feature>
<keyword evidence="14" id="KW-1185">Reference proteome</keyword>
<keyword evidence="8 12" id="KW-0482">Metalloprotease</keyword>
<dbReference type="EMBL" id="AWSO01000505">
    <property type="protein sequence ID" value="ESK89886.1"/>
    <property type="molecule type" value="Genomic_DNA"/>
</dbReference>
<evidence type="ECO:0000256" key="10">
    <source>
        <dbReference type="PIRSR" id="PIRSR601842-1"/>
    </source>
</evidence>
<keyword evidence="4 12" id="KW-0645">Protease</keyword>
<dbReference type="InterPro" id="IPR050371">
    <property type="entry name" value="Fungal_virulence_M36"/>
</dbReference>
<dbReference type="Gene3D" id="1.10.390.10">
    <property type="entry name" value="Neutral Protease Domain 2"/>
    <property type="match status" value="1"/>
</dbReference>
<feature type="binding site" evidence="11">
    <location>
        <position position="422"/>
    </location>
    <ligand>
        <name>Zn(2+)</name>
        <dbReference type="ChEBI" id="CHEBI:29105"/>
        <note>catalytic</note>
    </ligand>
</feature>
<proteinExistence type="inferred from homology"/>
<evidence type="ECO:0000256" key="12">
    <source>
        <dbReference type="RuleBase" id="RU364017"/>
    </source>
</evidence>
<keyword evidence="6 12" id="KW-0378">Hydrolase</keyword>
<comment type="cofactor">
    <cofactor evidence="11">
        <name>Zn(2+)</name>
        <dbReference type="ChEBI" id="CHEBI:29105"/>
    </cofactor>
    <text evidence="11">Binds 1 zinc ion per subunit.</text>
</comment>
<organism evidence="13 14">
    <name type="scientific">Moniliophthora roreri (strain MCA 2997)</name>
    <name type="common">Cocoa frosty pod rot fungus</name>
    <name type="synonym">Crinipellis roreri</name>
    <dbReference type="NCBI Taxonomy" id="1381753"/>
    <lineage>
        <taxon>Eukaryota</taxon>
        <taxon>Fungi</taxon>
        <taxon>Dikarya</taxon>
        <taxon>Basidiomycota</taxon>
        <taxon>Agaricomycotina</taxon>
        <taxon>Agaricomycetes</taxon>
        <taxon>Agaricomycetidae</taxon>
        <taxon>Agaricales</taxon>
        <taxon>Marasmiineae</taxon>
        <taxon>Marasmiaceae</taxon>
        <taxon>Moniliophthora</taxon>
    </lineage>
</organism>
<feature type="signal peptide" evidence="12">
    <location>
        <begin position="1"/>
        <end position="22"/>
    </location>
</feature>
<dbReference type="GO" id="GO:0004222">
    <property type="term" value="F:metalloendopeptidase activity"/>
    <property type="evidence" value="ECO:0007669"/>
    <property type="project" value="InterPro"/>
</dbReference>
<evidence type="ECO:0000313" key="13">
    <source>
        <dbReference type="EMBL" id="ESK89886.1"/>
    </source>
</evidence>
<evidence type="ECO:0000256" key="8">
    <source>
        <dbReference type="ARBA" id="ARBA00023049"/>
    </source>
</evidence>
<evidence type="ECO:0000256" key="11">
    <source>
        <dbReference type="PIRSR" id="PIRSR601842-2"/>
    </source>
</evidence>
<dbReference type="GO" id="GO:0006508">
    <property type="term" value="P:proteolysis"/>
    <property type="evidence" value="ECO:0007669"/>
    <property type="project" value="UniProtKB-KW"/>
</dbReference>
<evidence type="ECO:0000256" key="6">
    <source>
        <dbReference type="ARBA" id="ARBA00022801"/>
    </source>
</evidence>
<evidence type="ECO:0000256" key="7">
    <source>
        <dbReference type="ARBA" id="ARBA00022833"/>
    </source>
</evidence>
<dbReference type="PANTHER" id="PTHR33478:SF1">
    <property type="entry name" value="EXTRACELLULAR METALLOPROTEINASE MEP"/>
    <property type="match status" value="1"/>
</dbReference>
<dbReference type="PANTHER" id="PTHR33478">
    <property type="entry name" value="EXTRACELLULAR METALLOPROTEINASE MEP"/>
    <property type="match status" value="1"/>
</dbReference>
<accession>V2XAQ1</accession>
<sequence>MVAFNRIFSVLLVVLHATYSNAAPWPPSSKHSTHRVRNVGRGLTVEAYHPASDYKTFGAGIEIPQGLISTAHEQKTTSFLASQLNISSENLVYKSGFSTDNHQVGYVKQSHNGIPFVNAVANVAFKGSKVVAFGSSFVKAENIADSEPSIDVNSVISNAEEALDGKKNEIEPTLEYLALEDGSAALVHVFQVQNDEAGSWYEAYVDAHSGELLSVTDFVADLSYTVLPIWKATPPEGEETINDPANVATSPLGWHDSTTATTVTAGNNVIAYKGLESGTTGSFNYTYDPSLDPASGHNPDAAITNAFYLINSYHDTLYLYGFTEAAFNFQNDNFGKGGVGNDRVIVLVQDRVYTNNANFVTPSDGQSGVCRMFIWTYTTPTRDGTIENVIPIHEMTHGLSGRLTGGGTGRCLQTTEAAGMGEGWSDVVADWFSQSDSANVRDFVFGSWVENNTIGLRSHPYSTSTAVNPLMYSTIATLNEVHAIGEVWANILHNIYAALVAEHGFSTTARTNPDGSEGNVVFLHLLVDALSLQPCNPTIPAARDAWIQADQNRYGGANACLLWKVFASRGLGVDAANYLDSGSVPSGC</sequence>
<feature type="active site" evidence="10">
    <location>
        <position position="394"/>
    </location>
</feature>
<dbReference type="GO" id="GO:0005615">
    <property type="term" value="C:extracellular space"/>
    <property type="evidence" value="ECO:0007669"/>
    <property type="project" value="InterPro"/>
</dbReference>
<evidence type="ECO:0000256" key="2">
    <source>
        <dbReference type="ARBA" id="ARBA00006006"/>
    </source>
</evidence>
<dbReference type="Proteomes" id="UP000017559">
    <property type="component" value="Unassembled WGS sequence"/>
</dbReference>
<keyword evidence="5 11" id="KW-0479">Metal-binding</keyword>
<gene>
    <name evidence="13" type="ORF">Moror_801</name>
</gene>
<dbReference type="HOGENOM" id="CLU_012703_4_2_1"/>
<evidence type="ECO:0000256" key="1">
    <source>
        <dbReference type="ARBA" id="ARBA00004613"/>
    </source>
</evidence>
<dbReference type="KEGG" id="mrr:Moror_801"/>
<dbReference type="InterPro" id="IPR001842">
    <property type="entry name" value="Peptidase_M36"/>
</dbReference>
<feature type="chain" id="PRO_5009369445" description="Extracellular metalloproteinase" evidence="12">
    <location>
        <begin position="23"/>
        <end position="588"/>
    </location>
</feature>
<dbReference type="Pfam" id="PF02128">
    <property type="entry name" value="Peptidase_M36"/>
    <property type="match status" value="1"/>
</dbReference>
<dbReference type="AlphaFoldDB" id="V2XAQ1"/>
<evidence type="ECO:0000313" key="14">
    <source>
        <dbReference type="Proteomes" id="UP000017559"/>
    </source>
</evidence>
<dbReference type="CDD" id="cd09596">
    <property type="entry name" value="M36"/>
    <property type="match status" value="1"/>
</dbReference>
<keyword evidence="3 12" id="KW-0964">Secreted</keyword>
<dbReference type="EC" id="3.4.24.-" evidence="12"/>
<keyword evidence="12" id="KW-0732">Signal</keyword>
<comment type="similarity">
    <text evidence="2 12">Belongs to the peptidase M36 family.</text>
</comment>
<dbReference type="PRINTS" id="PR00999">
    <property type="entry name" value="FUNGALYSIN"/>
</dbReference>
<feature type="binding site" evidence="11">
    <location>
        <position position="397"/>
    </location>
    <ligand>
        <name>Zn(2+)</name>
        <dbReference type="ChEBI" id="CHEBI:29105"/>
        <note>catalytic</note>
    </ligand>
</feature>
<protein>
    <recommendedName>
        <fullName evidence="12">Extracellular metalloproteinase</fullName>
        <ecNumber evidence="12">3.4.24.-</ecNumber>
    </recommendedName>
    <alternativeName>
        <fullName evidence="12">Fungalysin</fullName>
    </alternativeName>
</protein>
<keyword evidence="7 11" id="KW-0862">Zinc</keyword>
<evidence type="ECO:0000256" key="4">
    <source>
        <dbReference type="ARBA" id="ARBA00022670"/>
    </source>
</evidence>
<dbReference type="OrthoDB" id="3227768at2759"/>
<reference evidence="13 14" key="1">
    <citation type="journal article" date="2014" name="BMC Genomics">
        <title>Genome and secretome analysis of the hemibiotrophic fungal pathogen, Moniliophthora roreri, which causes frosty pod rot disease of cacao: mechanisms of the biotrophic and necrotrophic phases.</title>
        <authorList>
            <person name="Meinhardt L.W."/>
            <person name="Costa G.G.L."/>
            <person name="Thomazella D.P.T."/>
            <person name="Teixeira P.J.P.L."/>
            <person name="Carazzolle M.F."/>
            <person name="Schuster S.C."/>
            <person name="Carlson J.E."/>
            <person name="Guiltinan M.J."/>
            <person name="Mieczkowski P."/>
            <person name="Farmer A."/>
            <person name="Ramaraj T."/>
            <person name="Crozier J."/>
            <person name="Davis R.E."/>
            <person name="Shao J."/>
            <person name="Melnick R.L."/>
            <person name="Pereira G.A.G."/>
            <person name="Bailey B.A."/>
        </authorList>
    </citation>
    <scope>NUCLEOTIDE SEQUENCE [LARGE SCALE GENOMIC DNA]</scope>
    <source>
        <strain evidence="13 14">MCA 2997</strain>
    </source>
</reference>